<dbReference type="STRING" id="31965.AWH51_12820"/>
<evidence type="ECO:0000259" key="1">
    <source>
        <dbReference type="Pfam" id="PF13443"/>
    </source>
</evidence>
<name>A0A154UZQ0_9MICO</name>
<dbReference type="GO" id="GO:0003677">
    <property type="term" value="F:DNA binding"/>
    <property type="evidence" value="ECO:0007669"/>
    <property type="project" value="InterPro"/>
</dbReference>
<gene>
    <name evidence="2" type="ORF">AWH51_12820</name>
</gene>
<dbReference type="Proteomes" id="UP000076218">
    <property type="component" value="Unassembled WGS sequence"/>
</dbReference>
<dbReference type="EMBL" id="LQXA01000041">
    <property type="protein sequence ID" value="KZC94547.1"/>
    <property type="molecule type" value="Genomic_DNA"/>
</dbReference>
<comment type="caution">
    <text evidence="2">The sequence shown here is derived from an EMBL/GenBank/DDBJ whole genome shotgun (WGS) entry which is preliminary data.</text>
</comment>
<feature type="domain" description="HTH cro/C1-type" evidence="1">
    <location>
        <begin position="14"/>
        <end position="71"/>
    </location>
</feature>
<dbReference type="AlphaFoldDB" id="A0A154UZQ0"/>
<evidence type="ECO:0000313" key="3">
    <source>
        <dbReference type="Proteomes" id="UP000076218"/>
    </source>
</evidence>
<protein>
    <submittedName>
        <fullName evidence="2">XRE family transcriptional regulator</fullName>
    </submittedName>
</protein>
<dbReference type="InterPro" id="IPR001387">
    <property type="entry name" value="Cro/C1-type_HTH"/>
</dbReference>
<evidence type="ECO:0000313" key="2">
    <source>
        <dbReference type="EMBL" id="KZC94547.1"/>
    </source>
</evidence>
<reference evidence="2 3" key="1">
    <citation type="submission" date="2016-01" db="EMBL/GenBank/DDBJ databases">
        <title>Draft genome sequence of Clavibacter michiganensis subsp. tessellarius DOAB 609.</title>
        <authorList>
            <person name="Tambong J.T."/>
        </authorList>
    </citation>
    <scope>NUCLEOTIDE SEQUENCE [LARGE SCALE GENOMIC DNA]</scope>
    <source>
        <strain evidence="2 3">DOAB 609</strain>
    </source>
</reference>
<dbReference type="Pfam" id="PF13443">
    <property type="entry name" value="HTH_26"/>
    <property type="match status" value="1"/>
</dbReference>
<dbReference type="Gene3D" id="1.10.260.40">
    <property type="entry name" value="lambda repressor-like DNA-binding domains"/>
    <property type="match status" value="1"/>
</dbReference>
<organism evidence="2 3">
    <name type="scientific">Clavibacter tessellarius</name>
    <dbReference type="NCBI Taxonomy" id="31965"/>
    <lineage>
        <taxon>Bacteria</taxon>
        <taxon>Bacillati</taxon>
        <taxon>Actinomycetota</taxon>
        <taxon>Actinomycetes</taxon>
        <taxon>Micrococcales</taxon>
        <taxon>Microbacteriaceae</taxon>
        <taxon>Clavibacter</taxon>
    </lineage>
</organism>
<dbReference type="InterPro" id="IPR010982">
    <property type="entry name" value="Lambda_DNA-bd_dom_sf"/>
</dbReference>
<proteinExistence type="predicted"/>
<dbReference type="PANTHER" id="PTHR37301:SF1">
    <property type="entry name" value="DNA-BINDING PROTEIN"/>
    <property type="match status" value="1"/>
</dbReference>
<accession>A0A154UZQ0</accession>
<dbReference type="SUPFAM" id="SSF47413">
    <property type="entry name" value="lambda repressor-like DNA-binding domains"/>
    <property type="match status" value="1"/>
</dbReference>
<dbReference type="PANTHER" id="PTHR37301">
    <property type="entry name" value="DNA-BINDING PROTEIN-RELATED"/>
    <property type="match status" value="1"/>
</dbReference>
<sequence length="74" mass="7727">MAPGVVPLAPGLILLAARGMTLTRLNAIVGVSQANLSVLKDDRARAVRYSTIVAVCRALECEIGELLVLDPPSS</sequence>